<evidence type="ECO:0000313" key="2">
    <source>
        <dbReference type="EMBL" id="SAL34832.1"/>
    </source>
</evidence>
<protein>
    <submittedName>
        <fullName evidence="2">Uncharacterized protein</fullName>
    </submittedName>
</protein>
<sequence>MKLAVLEVRYAGGLILTDRVVVQASSGILLPPRLSAMLTELEKTEHRTSIRVSVDGVIYRVTGAPDGEFAVGAKLPFGERLVTTLKSVATPNRAQRRLNRRFAHMLSAFSLIGACYLVQSSKDWDAGVIVETALLCVTSAALFIIGHMCFPGDHEST</sequence>
<reference evidence="2 3" key="1">
    <citation type="submission" date="2016-01" db="EMBL/GenBank/DDBJ databases">
        <authorList>
            <person name="Peeters C."/>
        </authorList>
    </citation>
    <scope>NUCLEOTIDE SEQUENCE [LARGE SCALE GENOMIC DNA]</scope>
    <source>
        <strain evidence="2">LMG 29315</strain>
    </source>
</reference>
<keyword evidence="1" id="KW-0472">Membrane</keyword>
<feature type="transmembrane region" description="Helical" evidence="1">
    <location>
        <begin position="126"/>
        <end position="150"/>
    </location>
</feature>
<dbReference type="Proteomes" id="UP000198263">
    <property type="component" value="Unassembled WGS sequence"/>
</dbReference>
<evidence type="ECO:0000256" key="1">
    <source>
        <dbReference type="SAM" id="Phobius"/>
    </source>
</evidence>
<dbReference type="RefSeq" id="WP_087128318.1">
    <property type="nucleotide sequence ID" value="NZ_FCNV02000006.1"/>
</dbReference>
<name>A0A658QZA7_9BURK</name>
<comment type="caution">
    <text evidence="2">The sequence shown here is derived from an EMBL/GenBank/DDBJ whole genome shotgun (WGS) entry which is preliminary data.</text>
</comment>
<accession>A0A658QZA7</accession>
<gene>
    <name evidence="2" type="ORF">AWB72_03349</name>
</gene>
<dbReference type="OrthoDB" id="9006081at2"/>
<evidence type="ECO:0000313" key="3">
    <source>
        <dbReference type="Proteomes" id="UP000198263"/>
    </source>
</evidence>
<proteinExistence type="predicted"/>
<dbReference type="EMBL" id="FCNV02000006">
    <property type="protein sequence ID" value="SAL34832.1"/>
    <property type="molecule type" value="Genomic_DNA"/>
</dbReference>
<keyword evidence="3" id="KW-1185">Reference proteome</keyword>
<keyword evidence="1" id="KW-1133">Transmembrane helix</keyword>
<feature type="transmembrane region" description="Helical" evidence="1">
    <location>
        <begin position="102"/>
        <end position="120"/>
    </location>
</feature>
<dbReference type="AlphaFoldDB" id="A0A658QZA7"/>
<organism evidence="2 3">
    <name type="scientific">Caballeronia concitans</name>
    <dbReference type="NCBI Taxonomy" id="1777133"/>
    <lineage>
        <taxon>Bacteria</taxon>
        <taxon>Pseudomonadati</taxon>
        <taxon>Pseudomonadota</taxon>
        <taxon>Betaproteobacteria</taxon>
        <taxon>Burkholderiales</taxon>
        <taxon>Burkholderiaceae</taxon>
        <taxon>Caballeronia</taxon>
    </lineage>
</organism>
<keyword evidence="1" id="KW-0812">Transmembrane</keyword>